<accession>T1BIX8</accession>
<sequence length="167" mass="16485">SGVRAGTTVSSPGRSLAVLIALRIGYAYNWFNVSAALPGIGAQFSVGPGEWGLLLAAFLVAAGLMQVPAGLLSRRYGARALSLAGAGLLGAASLGCAWAPSFDALLVLRAAAGTGAALFFSPAIGLVAGLYPEGKRGLPLGSFTTAFSAGAALGVFGSALLVSATSW</sequence>
<evidence type="ECO:0000256" key="6">
    <source>
        <dbReference type="SAM" id="Phobius"/>
    </source>
</evidence>
<evidence type="ECO:0000256" key="1">
    <source>
        <dbReference type="ARBA" id="ARBA00004141"/>
    </source>
</evidence>
<name>T1BIX8_9ZZZZ</name>
<comment type="caution">
    <text evidence="8">The sequence shown here is derived from an EMBL/GenBank/DDBJ whole genome shotgun (WGS) entry which is preliminary data.</text>
</comment>
<keyword evidence="2" id="KW-0813">Transport</keyword>
<feature type="transmembrane region" description="Helical" evidence="6">
    <location>
        <begin position="51"/>
        <end position="73"/>
    </location>
</feature>
<dbReference type="PANTHER" id="PTHR42718">
    <property type="entry name" value="MAJOR FACILITATOR SUPERFAMILY MULTIDRUG TRANSPORTER MFSC"/>
    <property type="match status" value="1"/>
</dbReference>
<dbReference type="SUPFAM" id="SSF103473">
    <property type="entry name" value="MFS general substrate transporter"/>
    <property type="match status" value="1"/>
</dbReference>
<dbReference type="InterPro" id="IPR011701">
    <property type="entry name" value="MFS"/>
</dbReference>
<reference evidence="8" key="2">
    <citation type="journal article" date="2014" name="ISME J.">
        <title>Microbial stratification in low pH oxic and suboxic macroscopic growths along an acid mine drainage.</title>
        <authorList>
            <person name="Mendez-Garcia C."/>
            <person name="Mesa V."/>
            <person name="Sprenger R.R."/>
            <person name="Richter M."/>
            <person name="Diez M.S."/>
            <person name="Solano J."/>
            <person name="Bargiela R."/>
            <person name="Golyshina O.V."/>
            <person name="Manteca A."/>
            <person name="Ramos J.L."/>
            <person name="Gallego J.R."/>
            <person name="Llorente I."/>
            <person name="Martins Dos Santos V.A."/>
            <person name="Jensen O.N."/>
            <person name="Pelaez A.I."/>
            <person name="Sanchez J."/>
            <person name="Ferrer M."/>
        </authorList>
    </citation>
    <scope>NUCLEOTIDE SEQUENCE</scope>
</reference>
<dbReference type="GO" id="GO:0022857">
    <property type="term" value="F:transmembrane transporter activity"/>
    <property type="evidence" value="ECO:0007669"/>
    <property type="project" value="InterPro"/>
</dbReference>
<dbReference type="PROSITE" id="PS50850">
    <property type="entry name" value="MFS"/>
    <property type="match status" value="1"/>
</dbReference>
<dbReference type="Gene3D" id="1.20.1250.20">
    <property type="entry name" value="MFS general substrate transporter like domains"/>
    <property type="match status" value="1"/>
</dbReference>
<dbReference type="PANTHER" id="PTHR42718:SF9">
    <property type="entry name" value="MAJOR FACILITATOR SUPERFAMILY MULTIDRUG TRANSPORTER MFSC"/>
    <property type="match status" value="1"/>
</dbReference>
<evidence type="ECO:0000256" key="5">
    <source>
        <dbReference type="ARBA" id="ARBA00023136"/>
    </source>
</evidence>
<dbReference type="AlphaFoldDB" id="T1BIX8"/>
<feature type="non-terminal residue" evidence="8">
    <location>
        <position position="1"/>
    </location>
</feature>
<feature type="transmembrane region" description="Helical" evidence="6">
    <location>
        <begin position="143"/>
        <end position="164"/>
    </location>
</feature>
<keyword evidence="5 6" id="KW-0472">Membrane</keyword>
<evidence type="ECO:0000259" key="7">
    <source>
        <dbReference type="PROSITE" id="PS50850"/>
    </source>
</evidence>
<feature type="non-terminal residue" evidence="8">
    <location>
        <position position="167"/>
    </location>
</feature>
<protein>
    <submittedName>
        <fullName evidence="8">Major facilitator superfamily MFS-1</fullName>
    </submittedName>
</protein>
<dbReference type="InterPro" id="IPR036259">
    <property type="entry name" value="MFS_trans_sf"/>
</dbReference>
<evidence type="ECO:0000256" key="3">
    <source>
        <dbReference type="ARBA" id="ARBA00022692"/>
    </source>
</evidence>
<dbReference type="GO" id="GO:0016020">
    <property type="term" value="C:membrane"/>
    <property type="evidence" value="ECO:0007669"/>
    <property type="project" value="UniProtKB-SubCell"/>
</dbReference>
<comment type="subcellular location">
    <subcellularLocation>
        <location evidence="1">Membrane</location>
        <topology evidence="1">Multi-pass membrane protein</topology>
    </subcellularLocation>
</comment>
<feature type="domain" description="Major facilitator superfamily (MFS) profile" evidence="7">
    <location>
        <begin position="15"/>
        <end position="167"/>
    </location>
</feature>
<keyword evidence="3 6" id="KW-0812">Transmembrane</keyword>
<feature type="transmembrane region" description="Helical" evidence="6">
    <location>
        <begin position="80"/>
        <end position="100"/>
    </location>
</feature>
<dbReference type="Pfam" id="PF07690">
    <property type="entry name" value="MFS_1"/>
    <property type="match status" value="1"/>
</dbReference>
<feature type="transmembrane region" description="Helical" evidence="6">
    <location>
        <begin position="106"/>
        <end position="131"/>
    </location>
</feature>
<evidence type="ECO:0000256" key="4">
    <source>
        <dbReference type="ARBA" id="ARBA00022989"/>
    </source>
</evidence>
<dbReference type="InterPro" id="IPR020846">
    <property type="entry name" value="MFS_dom"/>
</dbReference>
<organism evidence="8">
    <name type="scientific">mine drainage metagenome</name>
    <dbReference type="NCBI Taxonomy" id="410659"/>
    <lineage>
        <taxon>unclassified sequences</taxon>
        <taxon>metagenomes</taxon>
        <taxon>ecological metagenomes</taxon>
    </lineage>
</organism>
<keyword evidence="4 6" id="KW-1133">Transmembrane helix</keyword>
<evidence type="ECO:0000256" key="2">
    <source>
        <dbReference type="ARBA" id="ARBA00022448"/>
    </source>
</evidence>
<evidence type="ECO:0000313" key="8">
    <source>
        <dbReference type="EMBL" id="EQD54055.1"/>
    </source>
</evidence>
<gene>
    <name evidence="8" type="ORF">B2A_06154</name>
</gene>
<reference evidence="8" key="1">
    <citation type="submission" date="2013-08" db="EMBL/GenBank/DDBJ databases">
        <authorList>
            <person name="Mendez C."/>
            <person name="Richter M."/>
            <person name="Ferrer M."/>
            <person name="Sanchez J."/>
        </authorList>
    </citation>
    <scope>NUCLEOTIDE SEQUENCE</scope>
</reference>
<dbReference type="EMBL" id="AUZZ01004328">
    <property type="protein sequence ID" value="EQD54055.1"/>
    <property type="molecule type" value="Genomic_DNA"/>
</dbReference>
<proteinExistence type="predicted"/>
<feature type="transmembrane region" description="Helical" evidence="6">
    <location>
        <begin position="12"/>
        <end position="31"/>
    </location>
</feature>